<comment type="caution">
    <text evidence="19">Lacks conserved residue(s) required for the propagation of feature annotation.</text>
</comment>
<dbReference type="InterPro" id="IPR000742">
    <property type="entry name" value="EGF"/>
</dbReference>
<dbReference type="PROSITE" id="PS00108">
    <property type="entry name" value="PROTEIN_KINASE_ST"/>
    <property type="match status" value="1"/>
</dbReference>
<dbReference type="GO" id="GO:0005524">
    <property type="term" value="F:ATP binding"/>
    <property type="evidence" value="ECO:0007669"/>
    <property type="project" value="UniProtKB-UniRule"/>
</dbReference>
<evidence type="ECO:0000256" key="8">
    <source>
        <dbReference type="ARBA" id="ARBA00022741"/>
    </source>
</evidence>
<comment type="catalytic activity">
    <reaction evidence="17 18">
        <text>L-seryl-[protein] + ATP = O-phospho-L-seryl-[protein] + ADP + H(+)</text>
        <dbReference type="Rhea" id="RHEA:17989"/>
        <dbReference type="Rhea" id="RHEA-COMP:9863"/>
        <dbReference type="Rhea" id="RHEA-COMP:11604"/>
        <dbReference type="ChEBI" id="CHEBI:15378"/>
        <dbReference type="ChEBI" id="CHEBI:29999"/>
        <dbReference type="ChEBI" id="CHEBI:30616"/>
        <dbReference type="ChEBI" id="CHEBI:83421"/>
        <dbReference type="ChEBI" id="CHEBI:456216"/>
        <dbReference type="EC" id="2.7.11.1"/>
    </reaction>
</comment>
<accession>A0A8S0R5N1</accession>
<dbReference type="InterPro" id="IPR000858">
    <property type="entry name" value="S_locus_glycoprot_dom"/>
</dbReference>
<dbReference type="PROSITE" id="PS50927">
    <property type="entry name" value="BULB_LECTIN"/>
    <property type="match status" value="1"/>
</dbReference>
<evidence type="ECO:0000259" key="24">
    <source>
        <dbReference type="PROSITE" id="PS50011"/>
    </source>
</evidence>
<dbReference type="FunFam" id="3.30.200.20:FF:000059">
    <property type="entry name" value="S-receptor-like serine/threonine-protein kinase"/>
    <property type="match status" value="1"/>
</dbReference>
<dbReference type="GO" id="GO:0004674">
    <property type="term" value="F:protein serine/threonine kinase activity"/>
    <property type="evidence" value="ECO:0007669"/>
    <property type="project" value="UniProtKB-KW"/>
</dbReference>
<evidence type="ECO:0000256" key="2">
    <source>
        <dbReference type="ARBA" id="ARBA00022527"/>
    </source>
</evidence>
<comment type="catalytic activity">
    <reaction evidence="16 18">
        <text>L-threonyl-[protein] + ATP = O-phospho-L-threonyl-[protein] + ADP + H(+)</text>
        <dbReference type="Rhea" id="RHEA:46608"/>
        <dbReference type="Rhea" id="RHEA-COMP:11060"/>
        <dbReference type="Rhea" id="RHEA-COMP:11605"/>
        <dbReference type="ChEBI" id="CHEBI:15378"/>
        <dbReference type="ChEBI" id="CHEBI:30013"/>
        <dbReference type="ChEBI" id="CHEBI:30616"/>
        <dbReference type="ChEBI" id="CHEBI:61977"/>
        <dbReference type="ChEBI" id="CHEBI:456216"/>
        <dbReference type="EC" id="2.7.11.1"/>
    </reaction>
</comment>
<keyword evidence="5 22" id="KW-0812">Transmembrane</keyword>
<evidence type="ECO:0000256" key="20">
    <source>
        <dbReference type="PROSITE-ProRule" id="PRU10141"/>
    </source>
</evidence>
<dbReference type="InterPro" id="IPR017441">
    <property type="entry name" value="Protein_kinase_ATP_BS"/>
</dbReference>
<feature type="binding site" evidence="20">
    <location>
        <position position="518"/>
    </location>
    <ligand>
        <name>ATP</name>
        <dbReference type="ChEBI" id="CHEBI:30616"/>
    </ligand>
</feature>
<dbReference type="SUPFAM" id="SSF51110">
    <property type="entry name" value="alpha-D-mannose-specific plant lectins"/>
    <property type="match status" value="2"/>
</dbReference>
<dbReference type="EC" id="2.7.11.1" evidence="18"/>
<dbReference type="PROSITE" id="PS50011">
    <property type="entry name" value="PROTEIN_KINASE_DOM"/>
    <property type="match status" value="1"/>
</dbReference>
<feature type="domain" description="EGF-like" evidence="25">
    <location>
        <begin position="274"/>
        <end position="311"/>
    </location>
</feature>
<keyword evidence="14" id="KW-0675">Receptor</keyword>
<dbReference type="PANTHER" id="PTHR47976">
    <property type="entry name" value="G-TYPE LECTIN S-RECEPTOR-LIKE SERINE/THREONINE-PROTEIN KINASE SD2-5"/>
    <property type="match status" value="1"/>
</dbReference>
<evidence type="ECO:0000256" key="12">
    <source>
        <dbReference type="ARBA" id="ARBA00023136"/>
    </source>
</evidence>
<evidence type="ECO:0000256" key="22">
    <source>
        <dbReference type="SAM" id="Phobius"/>
    </source>
</evidence>
<keyword evidence="2 18" id="KW-0723">Serine/threonine-protein kinase</keyword>
<protein>
    <recommendedName>
        <fullName evidence="18">Receptor-like serine/threonine-protein kinase</fullName>
        <ecNumber evidence="18">2.7.11.1</ecNumber>
    </recommendedName>
</protein>
<keyword evidence="11 22" id="KW-1133">Transmembrane helix</keyword>
<evidence type="ECO:0000256" key="1">
    <source>
        <dbReference type="ARBA" id="ARBA00004479"/>
    </source>
</evidence>
<keyword evidence="21" id="KW-0175">Coiled coil</keyword>
<evidence type="ECO:0000256" key="17">
    <source>
        <dbReference type="ARBA" id="ARBA00048679"/>
    </source>
</evidence>
<dbReference type="InterPro" id="IPR001480">
    <property type="entry name" value="Bulb-type_lectin_dom"/>
</dbReference>
<dbReference type="InterPro" id="IPR008271">
    <property type="entry name" value="Ser/Thr_kinase_AS"/>
</dbReference>
<evidence type="ECO:0000256" key="7">
    <source>
        <dbReference type="ARBA" id="ARBA00022734"/>
    </source>
</evidence>
<evidence type="ECO:0000256" key="23">
    <source>
        <dbReference type="SAM" id="SignalP"/>
    </source>
</evidence>
<keyword evidence="28" id="KW-1185">Reference proteome</keyword>
<evidence type="ECO:0000256" key="13">
    <source>
        <dbReference type="ARBA" id="ARBA00023157"/>
    </source>
</evidence>
<evidence type="ECO:0000256" key="6">
    <source>
        <dbReference type="ARBA" id="ARBA00022729"/>
    </source>
</evidence>
<keyword evidence="13" id="KW-1015">Disulfide bond</keyword>
<feature type="transmembrane region" description="Helical" evidence="22">
    <location>
        <begin position="429"/>
        <end position="451"/>
    </location>
</feature>
<keyword evidence="15" id="KW-0325">Glycoprotein</keyword>
<dbReference type="EMBL" id="CACTIH010002104">
    <property type="protein sequence ID" value="CAA2973434.1"/>
    <property type="molecule type" value="Genomic_DNA"/>
</dbReference>
<dbReference type="CDD" id="cd00028">
    <property type="entry name" value="B_lectin"/>
    <property type="match status" value="1"/>
</dbReference>
<dbReference type="GO" id="GO:0016020">
    <property type="term" value="C:membrane"/>
    <property type="evidence" value="ECO:0007669"/>
    <property type="project" value="UniProtKB-SubCell"/>
</dbReference>
<dbReference type="CDD" id="cd00054">
    <property type="entry name" value="EGF_CA"/>
    <property type="match status" value="1"/>
</dbReference>
<evidence type="ECO:0000256" key="15">
    <source>
        <dbReference type="ARBA" id="ARBA00023180"/>
    </source>
</evidence>
<evidence type="ECO:0000256" key="9">
    <source>
        <dbReference type="ARBA" id="ARBA00022777"/>
    </source>
</evidence>
<feature type="coiled-coil region" evidence="21">
    <location>
        <begin position="510"/>
        <end position="537"/>
    </location>
</feature>
<comment type="subcellular location">
    <subcellularLocation>
        <location evidence="1">Membrane</location>
        <topology evidence="1">Single-pass type I membrane protein</topology>
    </subcellularLocation>
</comment>
<dbReference type="FunFam" id="2.90.10.10:FF:000026">
    <property type="entry name" value="Serine/threonine-protein kinase"/>
    <property type="match status" value="1"/>
</dbReference>
<dbReference type="Gene3D" id="2.90.10.10">
    <property type="entry name" value="Bulb-type lectin domain"/>
    <property type="match status" value="2"/>
</dbReference>
<evidence type="ECO:0000256" key="14">
    <source>
        <dbReference type="ARBA" id="ARBA00023170"/>
    </source>
</evidence>
<dbReference type="PROSITE" id="PS00107">
    <property type="entry name" value="PROTEIN_KINASE_ATP"/>
    <property type="match status" value="1"/>
</dbReference>
<dbReference type="InterPro" id="IPR011009">
    <property type="entry name" value="Kinase-like_dom_sf"/>
</dbReference>
<keyword evidence="7" id="KW-0430">Lectin</keyword>
<keyword evidence="9 18" id="KW-0418">Kinase</keyword>
<dbReference type="InterPro" id="IPR000719">
    <property type="entry name" value="Prot_kinase_dom"/>
</dbReference>
<evidence type="ECO:0000256" key="4">
    <source>
        <dbReference type="ARBA" id="ARBA00022679"/>
    </source>
</evidence>
<dbReference type="Gene3D" id="1.10.510.10">
    <property type="entry name" value="Transferase(Phosphotransferase) domain 1"/>
    <property type="match status" value="1"/>
</dbReference>
<evidence type="ECO:0000256" key="5">
    <source>
        <dbReference type="ARBA" id="ARBA00022692"/>
    </source>
</evidence>
<dbReference type="FunFam" id="2.90.10.10:FF:000013">
    <property type="entry name" value="G-type lectin S-receptor-like serine/threonine-protein kinase LECRK1"/>
    <property type="match status" value="1"/>
</dbReference>
<dbReference type="InterPro" id="IPR036426">
    <property type="entry name" value="Bulb-type_lectin_dom_sf"/>
</dbReference>
<feature type="signal peptide" evidence="23">
    <location>
        <begin position="1"/>
        <end position="18"/>
    </location>
</feature>
<dbReference type="PIRSF" id="PIRSF000641">
    <property type="entry name" value="SRK"/>
    <property type="match status" value="1"/>
</dbReference>
<dbReference type="Gramene" id="OE9A106270T1">
    <property type="protein sequence ID" value="OE9A106270C1"/>
    <property type="gene ID" value="OE9A106270"/>
</dbReference>
<organism evidence="27 28">
    <name type="scientific">Olea europaea subsp. europaea</name>
    <dbReference type="NCBI Taxonomy" id="158383"/>
    <lineage>
        <taxon>Eukaryota</taxon>
        <taxon>Viridiplantae</taxon>
        <taxon>Streptophyta</taxon>
        <taxon>Embryophyta</taxon>
        <taxon>Tracheophyta</taxon>
        <taxon>Spermatophyta</taxon>
        <taxon>Magnoliopsida</taxon>
        <taxon>eudicotyledons</taxon>
        <taxon>Gunneridae</taxon>
        <taxon>Pentapetalae</taxon>
        <taxon>asterids</taxon>
        <taxon>lamiids</taxon>
        <taxon>Lamiales</taxon>
        <taxon>Oleaceae</taxon>
        <taxon>Oleeae</taxon>
        <taxon>Olea</taxon>
    </lineage>
</organism>
<keyword evidence="3 19" id="KW-0245">EGF-like domain</keyword>
<evidence type="ECO:0000313" key="28">
    <source>
        <dbReference type="Proteomes" id="UP000594638"/>
    </source>
</evidence>
<comment type="similarity">
    <text evidence="18">Belongs to the protein kinase superfamily. Ser/Thr protein kinase family.</text>
</comment>
<evidence type="ECO:0000256" key="18">
    <source>
        <dbReference type="PIRNR" id="PIRNR000641"/>
    </source>
</evidence>
<evidence type="ECO:0000256" key="21">
    <source>
        <dbReference type="SAM" id="Coils"/>
    </source>
</evidence>
<dbReference type="GO" id="GO:0030246">
    <property type="term" value="F:carbohydrate binding"/>
    <property type="evidence" value="ECO:0007669"/>
    <property type="project" value="UniProtKB-KW"/>
</dbReference>
<keyword evidence="4 18" id="KW-0808">Transferase</keyword>
<keyword evidence="6 23" id="KW-0732">Signal</keyword>
<dbReference type="FunFam" id="1.10.510.10:FF:000237">
    <property type="entry name" value="G-type lectin S-receptor-like serine/threonine-protein kinase"/>
    <property type="match status" value="1"/>
</dbReference>
<dbReference type="PROSITE" id="PS50026">
    <property type="entry name" value="EGF_3"/>
    <property type="match status" value="1"/>
</dbReference>
<proteinExistence type="inferred from homology"/>
<dbReference type="GO" id="GO:0048544">
    <property type="term" value="P:recognition of pollen"/>
    <property type="evidence" value="ECO:0007669"/>
    <property type="project" value="InterPro"/>
</dbReference>
<dbReference type="Pfam" id="PF00069">
    <property type="entry name" value="Pkinase"/>
    <property type="match status" value="1"/>
</dbReference>
<evidence type="ECO:0000256" key="16">
    <source>
        <dbReference type="ARBA" id="ARBA00047899"/>
    </source>
</evidence>
<feature type="chain" id="PRO_5035787694" description="Receptor-like serine/threonine-protein kinase" evidence="23">
    <location>
        <begin position="19"/>
        <end position="774"/>
    </location>
</feature>
<keyword evidence="10 18" id="KW-0067">ATP-binding</keyword>
<evidence type="ECO:0000256" key="3">
    <source>
        <dbReference type="ARBA" id="ARBA00022536"/>
    </source>
</evidence>
<dbReference type="InterPro" id="IPR024171">
    <property type="entry name" value="SRK-like_kinase"/>
</dbReference>
<dbReference type="Gene3D" id="3.30.200.20">
    <property type="entry name" value="Phosphorylase Kinase, domain 1"/>
    <property type="match status" value="1"/>
</dbReference>
<dbReference type="Proteomes" id="UP000594638">
    <property type="component" value="Unassembled WGS sequence"/>
</dbReference>
<keyword evidence="12 22" id="KW-0472">Membrane</keyword>
<dbReference type="Pfam" id="PF00954">
    <property type="entry name" value="S_locus_glycop"/>
    <property type="match status" value="1"/>
</dbReference>
<evidence type="ECO:0000313" key="27">
    <source>
        <dbReference type="EMBL" id="CAA2973434.1"/>
    </source>
</evidence>
<dbReference type="OrthoDB" id="758220at2759"/>
<evidence type="ECO:0000259" key="25">
    <source>
        <dbReference type="PROSITE" id="PS50026"/>
    </source>
</evidence>
<keyword evidence="8 18" id="KW-0547">Nucleotide-binding</keyword>
<dbReference type="PANTHER" id="PTHR47976:SF7">
    <property type="entry name" value="RECEPTOR-LIKE SERINE_THREONINE-PROTEIN KINASE"/>
    <property type="match status" value="1"/>
</dbReference>
<gene>
    <name evidence="27" type="ORF">OLEA9_A106270</name>
</gene>
<evidence type="ECO:0000259" key="26">
    <source>
        <dbReference type="PROSITE" id="PS50927"/>
    </source>
</evidence>
<sequence>MAAFPSFLILSALMASSAQQQGYYSITPGTSLNPRTNSSWLSPFGLYAFGFYKLNNGYAVGIFLAGIPEKTVVWTANRDDPLFPSTAVLLLTSDGRLILQQKDREDINIVNWGQSVASASMLDSGNFVLYDSSRRIAWQSFDHPTDTLLPKQRLSAGEEIFSSVSDTNPARGIFRLKMQGDGNLVQYPVETPDTAPYSYYASGTNGRGDNVSLNLDINGNLYLFNGSSVISNLSTGLYRTRTIYRMRIDVDGIVRLYYRSLDPQGKWTKQWSTTDDKCAPKGLCGLNGFCILMDEDVKCQCLPGFDHVNPSNRSSGCQRSLSMEGCEAKDQNVSYEIIPMDNTKWEDDNYAVLGGMTNDDCKKACLDDCNCEVALFSQSGNCRKQRLPLRYGRRSLSDSDVALVKVSKTTPSSTQGVLGNSVKKIRLDILIVSISLVALAALILAFTGIYVHRNYVGRYKKISKFGNVELIEDVGLREFTYEELVQATNEFKEVLGRGASATVYKGILSNNENVVVVKRLEKELEEGEKEFQTEMKVIGKTYHRNLVRLLGYCLEGSKWILVYEYMKNGTLADILFNPENRLYWEERIRIALDIARGILYLHEECETQIIHCDIKPQNILMDEHRCAKISDFGLAKLLKKDQTNTYTQIRGTRGYVAPEWHKKLPVTVKADVYSFGIVLLEIICGRKSVDWSLPEDEAILDEWVYKCLQEGETSKLVRDEDVDKRKFERMIKIGIWCIQDEPSLRPSMKKVLLMLEETVDIPVPPSPTSFLSTI</sequence>
<evidence type="ECO:0000256" key="10">
    <source>
        <dbReference type="ARBA" id="ARBA00022840"/>
    </source>
</evidence>
<dbReference type="SMART" id="SM00220">
    <property type="entry name" value="S_TKc"/>
    <property type="match status" value="1"/>
</dbReference>
<evidence type="ECO:0000256" key="11">
    <source>
        <dbReference type="ARBA" id="ARBA00022989"/>
    </source>
</evidence>
<dbReference type="Pfam" id="PF01453">
    <property type="entry name" value="B_lectin"/>
    <property type="match status" value="1"/>
</dbReference>
<dbReference type="AlphaFoldDB" id="A0A8S0R5N1"/>
<dbReference type="CDD" id="cd14066">
    <property type="entry name" value="STKc_IRAK"/>
    <property type="match status" value="1"/>
</dbReference>
<reference evidence="27 28" key="1">
    <citation type="submission" date="2019-12" db="EMBL/GenBank/DDBJ databases">
        <authorList>
            <person name="Alioto T."/>
            <person name="Alioto T."/>
            <person name="Gomez Garrido J."/>
        </authorList>
    </citation>
    <scope>NUCLEOTIDE SEQUENCE [LARGE SCALE GENOMIC DNA]</scope>
</reference>
<feature type="domain" description="Protein kinase" evidence="24">
    <location>
        <begin position="489"/>
        <end position="759"/>
    </location>
</feature>
<evidence type="ECO:0000256" key="19">
    <source>
        <dbReference type="PROSITE-ProRule" id="PRU00076"/>
    </source>
</evidence>
<comment type="caution">
    <text evidence="27">The sequence shown here is derived from an EMBL/GenBank/DDBJ whole genome shotgun (WGS) entry which is preliminary data.</text>
</comment>
<dbReference type="SUPFAM" id="SSF56112">
    <property type="entry name" value="Protein kinase-like (PK-like)"/>
    <property type="match status" value="1"/>
</dbReference>
<dbReference type="InterPro" id="IPR051343">
    <property type="entry name" value="G-type_lectin_kinases/EP1-like"/>
</dbReference>
<dbReference type="SMART" id="SM00108">
    <property type="entry name" value="B_lectin"/>
    <property type="match status" value="2"/>
</dbReference>
<feature type="domain" description="Bulb-type lectin" evidence="26">
    <location>
        <begin position="23"/>
        <end position="142"/>
    </location>
</feature>
<name>A0A8S0R5N1_OLEEU</name>